<dbReference type="STRING" id="521003.COLINT_02319"/>
<comment type="caution">
    <text evidence="2">The sequence shown here is derived from an EMBL/GenBank/DDBJ whole genome shotgun (WGS) entry which is preliminary data.</text>
</comment>
<dbReference type="RefSeq" id="WP_006722563.1">
    <property type="nucleotide sequence ID" value="NZ_GG692710.1"/>
</dbReference>
<dbReference type="InterPro" id="IPR002711">
    <property type="entry name" value="HNH"/>
</dbReference>
<sequence>MEGCTEQEFTWSPRLTRALERIPEERQAALFRALVRYGTYGIEPELAWPLDAIFESLRDCIDGKKKPMRARRSSGAERKPLPPRIRYEVLERDGYTCQYCGAKAPSVTLHVDHIVPVAEGGTDDLSNLVAACEYCNLGKSSLPTSRFTGGEKNG</sequence>
<evidence type="ECO:0000313" key="3">
    <source>
        <dbReference type="Proteomes" id="UP000003295"/>
    </source>
</evidence>
<dbReference type="InterPro" id="IPR052892">
    <property type="entry name" value="NA-targeting_endonuclease"/>
</dbReference>
<feature type="domain" description="HNH nuclease" evidence="1">
    <location>
        <begin position="84"/>
        <end position="137"/>
    </location>
</feature>
<dbReference type="GO" id="GO:0008270">
    <property type="term" value="F:zinc ion binding"/>
    <property type="evidence" value="ECO:0007669"/>
    <property type="project" value="InterPro"/>
</dbReference>
<dbReference type="CDD" id="cd00085">
    <property type="entry name" value="HNHc"/>
    <property type="match status" value="1"/>
</dbReference>
<dbReference type="PANTHER" id="PTHR33877">
    <property type="entry name" value="SLL1193 PROTEIN"/>
    <property type="match status" value="1"/>
</dbReference>
<dbReference type="Pfam" id="PF19808">
    <property type="entry name" value="DUF6291"/>
    <property type="match status" value="1"/>
</dbReference>
<keyword evidence="2" id="KW-0378">Hydrolase</keyword>
<evidence type="ECO:0000259" key="1">
    <source>
        <dbReference type="SMART" id="SM00507"/>
    </source>
</evidence>
<dbReference type="Pfam" id="PF01844">
    <property type="entry name" value="HNH"/>
    <property type="match status" value="1"/>
</dbReference>
<dbReference type="AlphaFoldDB" id="C4F8E8"/>
<dbReference type="GO" id="GO:0004519">
    <property type="term" value="F:endonuclease activity"/>
    <property type="evidence" value="ECO:0007669"/>
    <property type="project" value="UniProtKB-KW"/>
</dbReference>
<dbReference type="Gene3D" id="1.10.30.50">
    <property type="match status" value="1"/>
</dbReference>
<name>C4F8E8_9ACTN</name>
<reference evidence="2 3" key="1">
    <citation type="submission" date="2009-04" db="EMBL/GenBank/DDBJ databases">
        <authorList>
            <person name="Weinstock G."/>
            <person name="Sodergren E."/>
            <person name="Clifton S."/>
            <person name="Fulton L."/>
            <person name="Fulton B."/>
            <person name="Courtney L."/>
            <person name="Fronick C."/>
            <person name="Harrison M."/>
            <person name="Strong C."/>
            <person name="Farmer C."/>
            <person name="Delahaunty K."/>
            <person name="Markovic C."/>
            <person name="Hall O."/>
            <person name="Minx P."/>
            <person name="Tomlinson C."/>
            <person name="Mitreva M."/>
            <person name="Nelson J."/>
            <person name="Hou S."/>
            <person name="Wollam A."/>
            <person name="Pepin K.H."/>
            <person name="Johnson M."/>
            <person name="Bhonagiri V."/>
            <person name="Nash W.E."/>
            <person name="Warren W."/>
            <person name="Chinwalla A."/>
            <person name="Mardis E.R."/>
            <person name="Wilson R.K."/>
        </authorList>
    </citation>
    <scope>NUCLEOTIDE SEQUENCE [LARGE SCALE GENOMIC DNA]</scope>
    <source>
        <strain evidence="2 3">DSM 13280</strain>
    </source>
</reference>
<protein>
    <submittedName>
        <fullName evidence="2">HNH endonuclease domain protein</fullName>
    </submittedName>
</protein>
<dbReference type="InterPro" id="IPR046258">
    <property type="entry name" value="DUF6291"/>
</dbReference>
<dbReference type="Proteomes" id="UP000003295">
    <property type="component" value="Unassembled WGS sequence"/>
</dbReference>
<keyword evidence="2" id="KW-0255">Endonuclease</keyword>
<evidence type="ECO:0000313" key="2">
    <source>
        <dbReference type="EMBL" id="EEP44820.1"/>
    </source>
</evidence>
<dbReference type="SMART" id="SM00507">
    <property type="entry name" value="HNHc"/>
    <property type="match status" value="1"/>
</dbReference>
<dbReference type="HOGENOM" id="CLU_1701242_0_0_11"/>
<organism evidence="2 3">
    <name type="scientific">Collinsella intestinalis DSM 13280</name>
    <dbReference type="NCBI Taxonomy" id="521003"/>
    <lineage>
        <taxon>Bacteria</taxon>
        <taxon>Bacillati</taxon>
        <taxon>Actinomycetota</taxon>
        <taxon>Coriobacteriia</taxon>
        <taxon>Coriobacteriales</taxon>
        <taxon>Coriobacteriaceae</taxon>
        <taxon>Collinsella</taxon>
    </lineage>
</organism>
<dbReference type="PANTHER" id="PTHR33877:SF2">
    <property type="entry name" value="OS07G0170200 PROTEIN"/>
    <property type="match status" value="1"/>
</dbReference>
<dbReference type="GO" id="GO:0003676">
    <property type="term" value="F:nucleic acid binding"/>
    <property type="evidence" value="ECO:0007669"/>
    <property type="project" value="InterPro"/>
</dbReference>
<proteinExistence type="predicted"/>
<dbReference type="InterPro" id="IPR003615">
    <property type="entry name" value="HNH_nuc"/>
</dbReference>
<keyword evidence="2" id="KW-0540">Nuclease</keyword>
<accession>C4F8E8</accession>
<dbReference type="eggNOG" id="COG1403">
    <property type="taxonomic scope" value="Bacteria"/>
</dbReference>
<gene>
    <name evidence="2" type="ORF">COLINT_02319</name>
</gene>
<dbReference type="EMBL" id="ABXH02000005">
    <property type="protein sequence ID" value="EEP44820.1"/>
    <property type="molecule type" value="Genomic_DNA"/>
</dbReference>